<proteinExistence type="predicted"/>
<sequence>MGIDPGFISGACIQGQCFNGLVCQTNNLCMDPGGGSEGDPSGGPGGDPTDGSTSDTSAGPTGDPTSGPTSDPTVTGGPGPTSDSDPTGDPPMTTGEPGNCKNLQLDAPKTNLIFVLDRSGSFSVGTWDHDGNPGTPAISKWSSLHKTLTAVIGKYQAQHKLGLMMFPSSAATTDYSAGACVTNTSPEVAPALGNAAAIGAALPAADAMLKGATPMARGLDGALSSLDSAPANEARAMVLIGDGPPNCSDSAPNADGLFEVLDTSVHGIVGAAWSNDQIPTAVVGVALPDSYSQVIKDGNPDNVNPVVEFNALAEAGGRPRAGAAKFYDASNESELGAYLDEAVRVTLGCELSLGDTPADPTATRVTVAGMNYAYSPNLNCSTGDGWVYTSGDNSRVRLCGAACAGLLSSGSAQVDLDCP</sequence>
<comment type="caution">
    <text evidence="3">The sequence shown here is derived from an EMBL/GenBank/DDBJ whole genome shotgun (WGS) entry which is preliminary data.</text>
</comment>
<feature type="region of interest" description="Disordered" evidence="1">
    <location>
        <begin position="33"/>
        <end position="103"/>
    </location>
</feature>
<gene>
    <name evidence="3" type="ORF">OV079_50670</name>
</gene>
<accession>A0A9X3J512</accession>
<dbReference type="AlphaFoldDB" id="A0A9X3J512"/>
<dbReference type="EMBL" id="JAPNKE010000002">
    <property type="protein sequence ID" value="MCY1013663.1"/>
    <property type="molecule type" value="Genomic_DNA"/>
</dbReference>
<name>A0A9X3J512_9BACT</name>
<feature type="compositionally biased region" description="Polar residues" evidence="1">
    <location>
        <begin position="64"/>
        <end position="73"/>
    </location>
</feature>
<keyword evidence="4" id="KW-1185">Reference proteome</keyword>
<feature type="compositionally biased region" description="Gly residues" evidence="1">
    <location>
        <begin position="33"/>
        <end position="48"/>
    </location>
</feature>
<reference evidence="3" key="1">
    <citation type="submission" date="2022-11" db="EMBL/GenBank/DDBJ databases">
        <title>Minimal conservation of predation-associated metabolite biosynthetic gene clusters underscores biosynthetic potential of Myxococcota including descriptions for ten novel species: Archangium lansinium sp. nov., Myxococcus landrumus sp. nov., Nannocystis bai.</title>
        <authorList>
            <person name="Ahearne A."/>
            <person name="Stevens C."/>
            <person name="Phillips K."/>
        </authorList>
    </citation>
    <scope>NUCLEOTIDE SEQUENCE</scope>
    <source>
        <strain evidence="3">Na p29</strain>
    </source>
</reference>
<organism evidence="3 4">
    <name type="scientific">Nannocystis pusilla</name>
    <dbReference type="NCBI Taxonomy" id="889268"/>
    <lineage>
        <taxon>Bacteria</taxon>
        <taxon>Pseudomonadati</taxon>
        <taxon>Myxococcota</taxon>
        <taxon>Polyangia</taxon>
        <taxon>Nannocystales</taxon>
        <taxon>Nannocystaceae</taxon>
        <taxon>Nannocystis</taxon>
    </lineage>
</organism>
<feature type="domain" description="VWFA" evidence="2">
    <location>
        <begin position="111"/>
        <end position="342"/>
    </location>
</feature>
<feature type="compositionally biased region" description="Low complexity" evidence="1">
    <location>
        <begin position="49"/>
        <end position="63"/>
    </location>
</feature>
<evidence type="ECO:0000256" key="1">
    <source>
        <dbReference type="SAM" id="MobiDB-lite"/>
    </source>
</evidence>
<dbReference type="PROSITE" id="PS50234">
    <property type="entry name" value="VWFA"/>
    <property type="match status" value="1"/>
</dbReference>
<dbReference type="InterPro" id="IPR002035">
    <property type="entry name" value="VWF_A"/>
</dbReference>
<evidence type="ECO:0000313" key="4">
    <source>
        <dbReference type="Proteomes" id="UP001150924"/>
    </source>
</evidence>
<feature type="compositionally biased region" description="Low complexity" evidence="1">
    <location>
        <begin position="80"/>
        <end position="98"/>
    </location>
</feature>
<dbReference type="Proteomes" id="UP001150924">
    <property type="component" value="Unassembled WGS sequence"/>
</dbReference>
<evidence type="ECO:0000259" key="2">
    <source>
        <dbReference type="PROSITE" id="PS50234"/>
    </source>
</evidence>
<dbReference type="RefSeq" id="WP_267777744.1">
    <property type="nucleotide sequence ID" value="NZ_JAPNKE010000002.1"/>
</dbReference>
<dbReference type="SUPFAM" id="SSF53300">
    <property type="entry name" value="vWA-like"/>
    <property type="match status" value="1"/>
</dbReference>
<dbReference type="Gene3D" id="3.40.50.410">
    <property type="entry name" value="von Willebrand factor, type A domain"/>
    <property type="match status" value="1"/>
</dbReference>
<evidence type="ECO:0000313" key="3">
    <source>
        <dbReference type="EMBL" id="MCY1013663.1"/>
    </source>
</evidence>
<protein>
    <recommendedName>
        <fullName evidence="2">VWFA domain-containing protein</fullName>
    </recommendedName>
</protein>
<dbReference type="InterPro" id="IPR036465">
    <property type="entry name" value="vWFA_dom_sf"/>
</dbReference>